<reference evidence="2" key="2">
    <citation type="journal article" date="2008" name="Nucleic Acids Res.">
        <title>The rice annotation project database (RAP-DB): 2008 update.</title>
        <authorList>
            <consortium name="The rice annotation project (RAP)"/>
        </authorList>
    </citation>
    <scope>GENOME REANNOTATION</scope>
    <source>
        <strain evidence="2">cv. Nipponbare</strain>
    </source>
</reference>
<evidence type="ECO:0000313" key="1">
    <source>
        <dbReference type="EMBL" id="BAF07408.2"/>
    </source>
</evidence>
<dbReference type="InterPro" id="IPR046341">
    <property type="entry name" value="SET_dom_sf"/>
</dbReference>
<dbReference type="PANTHER" id="PTHR48458:SF1">
    <property type="entry name" value="SET DOMAIN-CONTAINING PROTEIN"/>
    <property type="match status" value="1"/>
</dbReference>
<dbReference type="KEGG" id="dosa:Os01g0965500"/>
<protein>
    <submittedName>
        <fullName evidence="1">Os01g0965500 protein</fullName>
    </submittedName>
</protein>
<reference evidence="1 2" key="1">
    <citation type="journal article" date="2005" name="Nature">
        <title>The map-based sequence of the rice genome.</title>
        <authorList>
            <consortium name="International rice genome sequencing project (IRGSP)"/>
            <person name="Matsumoto T."/>
            <person name="Wu J."/>
            <person name="Kanamori H."/>
            <person name="Katayose Y."/>
            <person name="Fujisawa M."/>
            <person name="Namiki N."/>
            <person name="Mizuno H."/>
            <person name="Yamamoto K."/>
            <person name="Antonio B.A."/>
            <person name="Baba T."/>
            <person name="Sakata K."/>
            <person name="Nagamura Y."/>
            <person name="Aoki H."/>
            <person name="Arikawa K."/>
            <person name="Arita K."/>
            <person name="Bito T."/>
            <person name="Chiden Y."/>
            <person name="Fujitsuka N."/>
            <person name="Fukunaka R."/>
            <person name="Hamada M."/>
            <person name="Harada C."/>
            <person name="Hayashi A."/>
            <person name="Hijishita S."/>
            <person name="Honda M."/>
            <person name="Hosokawa S."/>
            <person name="Ichikawa Y."/>
            <person name="Idonuma A."/>
            <person name="Iijima M."/>
            <person name="Ikeda M."/>
            <person name="Ikeno M."/>
            <person name="Ito K."/>
            <person name="Ito S."/>
            <person name="Ito T."/>
            <person name="Ito Y."/>
            <person name="Ito Y."/>
            <person name="Iwabuchi A."/>
            <person name="Kamiya K."/>
            <person name="Karasawa W."/>
            <person name="Kurita K."/>
            <person name="Katagiri S."/>
            <person name="Kikuta A."/>
            <person name="Kobayashi H."/>
            <person name="Kobayashi N."/>
            <person name="Machita K."/>
            <person name="Maehara T."/>
            <person name="Masukawa M."/>
            <person name="Mizubayashi T."/>
            <person name="Mukai Y."/>
            <person name="Nagasaki H."/>
            <person name="Nagata Y."/>
            <person name="Naito S."/>
            <person name="Nakashima M."/>
            <person name="Nakama Y."/>
            <person name="Nakamichi Y."/>
            <person name="Nakamura M."/>
            <person name="Meguro A."/>
            <person name="Negishi M."/>
            <person name="Ohta I."/>
            <person name="Ohta T."/>
            <person name="Okamoto M."/>
            <person name="Ono N."/>
            <person name="Saji S."/>
            <person name="Sakaguchi M."/>
            <person name="Sakai K."/>
            <person name="Shibata M."/>
            <person name="Shimokawa T."/>
            <person name="Song J."/>
            <person name="Takazaki Y."/>
            <person name="Terasawa K."/>
            <person name="Tsugane M."/>
            <person name="Tsuji K."/>
            <person name="Ueda S."/>
            <person name="Waki K."/>
            <person name="Yamagata H."/>
            <person name="Yamamoto M."/>
            <person name="Yamamoto S."/>
            <person name="Yamane H."/>
            <person name="Yoshiki S."/>
            <person name="Yoshihara R."/>
            <person name="Yukawa K."/>
            <person name="Zhong H."/>
            <person name="Yano M."/>
            <person name="Yuan Q."/>
            <person name="Ouyang S."/>
            <person name="Liu J."/>
            <person name="Jones K.M."/>
            <person name="Gansberger K."/>
            <person name="Moffat K."/>
            <person name="Hill J."/>
            <person name="Bera J."/>
            <person name="Fadrosh D."/>
            <person name="Jin S."/>
            <person name="Johri S."/>
            <person name="Kim M."/>
            <person name="Overton L."/>
            <person name="Reardon M."/>
            <person name="Tsitrin T."/>
            <person name="Vuong H."/>
            <person name="Weaver B."/>
            <person name="Ciecko A."/>
            <person name="Tallon L."/>
            <person name="Jackson J."/>
            <person name="Pai G."/>
            <person name="Aken S.V."/>
            <person name="Utterback T."/>
            <person name="Reidmuller S."/>
            <person name="Feldblyum T."/>
            <person name="Hsiao J."/>
            <person name="Zismann V."/>
            <person name="Iobst S."/>
            <person name="de Vazeille A.R."/>
            <person name="Buell C.R."/>
            <person name="Ying K."/>
            <person name="Li Y."/>
            <person name="Lu T."/>
            <person name="Huang Y."/>
            <person name="Zhao Q."/>
            <person name="Feng Q."/>
            <person name="Zhang L."/>
            <person name="Zhu J."/>
            <person name="Weng Q."/>
            <person name="Mu J."/>
            <person name="Lu Y."/>
            <person name="Fan D."/>
            <person name="Liu Y."/>
            <person name="Guan J."/>
            <person name="Zhang Y."/>
            <person name="Yu S."/>
            <person name="Liu X."/>
            <person name="Zhang Y."/>
            <person name="Hong G."/>
            <person name="Han B."/>
            <person name="Choisne N."/>
            <person name="Demange N."/>
            <person name="Orjeda G."/>
            <person name="Samain S."/>
            <person name="Cattolico L."/>
            <person name="Pelletier E."/>
            <person name="Couloux A."/>
            <person name="Segurens B."/>
            <person name="Wincker P."/>
            <person name="D'Hont A."/>
            <person name="Scarpelli C."/>
            <person name="Weissenbach J."/>
            <person name="Salanoubat M."/>
            <person name="Quetier F."/>
            <person name="Yu Y."/>
            <person name="Kim H.R."/>
            <person name="Rambo T."/>
            <person name="Currie J."/>
            <person name="Collura K."/>
            <person name="Luo M."/>
            <person name="Yang T."/>
            <person name="Ammiraju J.S.S."/>
            <person name="Engler F."/>
            <person name="Soderlund C."/>
            <person name="Wing R.A."/>
            <person name="Palmer L.E."/>
            <person name="de la Bastide M."/>
            <person name="Spiegel L."/>
            <person name="Nascimento L."/>
            <person name="Zutavern T."/>
            <person name="O'Shaughnessy A."/>
            <person name="Dike S."/>
            <person name="Dedhia N."/>
            <person name="Preston R."/>
            <person name="Balija V."/>
            <person name="McCombie W.R."/>
            <person name="Chow T."/>
            <person name="Chen H."/>
            <person name="Chung M."/>
            <person name="Chen C."/>
            <person name="Shaw J."/>
            <person name="Wu H."/>
            <person name="Hsiao K."/>
            <person name="Chao Y."/>
            <person name="Chu M."/>
            <person name="Cheng C."/>
            <person name="Hour A."/>
            <person name="Lee P."/>
            <person name="Lin S."/>
            <person name="Lin Y."/>
            <person name="Liou J."/>
            <person name="Liu S."/>
            <person name="Hsing Y."/>
            <person name="Raghuvanshi S."/>
            <person name="Mohanty A."/>
            <person name="Bharti A.K."/>
            <person name="Gaur A."/>
            <person name="Gupta V."/>
            <person name="Kumar D."/>
            <person name="Ravi V."/>
            <person name="Vij S."/>
            <person name="Kapur A."/>
            <person name="Khurana P."/>
            <person name="Khurana P."/>
            <person name="Khurana J.P."/>
            <person name="Tyagi A.K."/>
            <person name="Gaikwad K."/>
            <person name="Singh A."/>
            <person name="Dalal V."/>
            <person name="Srivastava S."/>
            <person name="Dixit A."/>
            <person name="Pal A.K."/>
            <person name="Ghazi I.A."/>
            <person name="Yadav M."/>
            <person name="Pandit A."/>
            <person name="Bhargava A."/>
            <person name="Sureshbabu K."/>
            <person name="Batra K."/>
            <person name="Sharma T.R."/>
            <person name="Mohapatra T."/>
            <person name="Singh N.K."/>
            <person name="Messing J."/>
            <person name="Nelson A.B."/>
            <person name="Fuks G."/>
            <person name="Kavchok S."/>
            <person name="Keizer G."/>
            <person name="Linton E."/>
            <person name="Llaca V."/>
            <person name="Song R."/>
            <person name="Tanyolac B."/>
            <person name="Young S."/>
            <person name="Ho-Il K."/>
            <person name="Hahn J.H."/>
            <person name="Sangsakoo G."/>
            <person name="Vanavichit A."/>
            <person name="de Mattos Luiz.A.T."/>
            <person name="Zimmer P.D."/>
            <person name="Malone G."/>
            <person name="Dellagostin O."/>
            <person name="de Oliveira A.C."/>
            <person name="Bevan M."/>
            <person name="Bancroft I."/>
            <person name="Minx P."/>
            <person name="Cordum H."/>
            <person name="Wilson R."/>
            <person name="Cheng Z."/>
            <person name="Jin W."/>
            <person name="Jiang J."/>
            <person name="Leong S.A."/>
            <person name="Iwama H."/>
            <person name="Gojobori T."/>
            <person name="Itoh T."/>
            <person name="Niimura Y."/>
            <person name="Fujii Y."/>
            <person name="Habara T."/>
            <person name="Sakai H."/>
            <person name="Sato Y."/>
            <person name="Wilson G."/>
            <person name="Kumar K."/>
            <person name="McCouch S."/>
            <person name="Juretic N."/>
            <person name="Hoen D."/>
            <person name="Wright S."/>
            <person name="Bruskiewich R."/>
            <person name="Bureau T."/>
            <person name="Miyao A."/>
            <person name="Hirochika H."/>
            <person name="Nishikawa T."/>
            <person name="Kadowaki K."/>
            <person name="Sugiura M."/>
            <person name="Burr B."/>
            <person name="Sasaki T."/>
        </authorList>
    </citation>
    <scope>NUCLEOTIDE SEQUENCE [LARGE SCALE GENOMIC DNA]</scope>
    <source>
        <strain evidence="2">cv. Nipponbare</strain>
    </source>
</reference>
<dbReference type="Gene3D" id="2.170.270.10">
    <property type="entry name" value="SET domain"/>
    <property type="match status" value="2"/>
</dbReference>
<gene>
    <name evidence="1" type="ordered locus">Os01g0965500</name>
</gene>
<dbReference type="SUPFAM" id="SSF82199">
    <property type="entry name" value="SET domain"/>
    <property type="match status" value="1"/>
</dbReference>
<dbReference type="Proteomes" id="UP000000763">
    <property type="component" value="Chromosome 1"/>
</dbReference>
<dbReference type="AlphaFoldDB" id="Q0JFS0"/>
<dbReference type="EMBL" id="AP008207">
    <property type="protein sequence ID" value="BAF07408.2"/>
    <property type="molecule type" value="Genomic_DNA"/>
</dbReference>
<sequence>MTQTKIVDFFRIQKGAEDAEAEKYGLFQDVKKRRKRSLVMHKKRRRILPYVPTEDKVQRLKQMASLATAMTSSKMKFSNELTYMPGMAGRSCNQATLEEGGMQVSKDGKKKKNIKCVRYDIDGESHVLLVACRDIACGEKLYYDYNGYEHEYPTHHFV</sequence>
<name>Q0JFS0_ORYSJ</name>
<evidence type="ECO:0000313" key="2">
    <source>
        <dbReference type="Proteomes" id="UP000000763"/>
    </source>
</evidence>
<proteinExistence type="predicted"/>
<dbReference type="InterPro" id="IPR053114">
    <property type="entry name" value="ATXR5/ATXR6"/>
</dbReference>
<accession>Q0JFS0</accession>
<organism evidence="1 2">
    <name type="scientific">Oryza sativa subsp. japonica</name>
    <name type="common">Rice</name>
    <dbReference type="NCBI Taxonomy" id="39947"/>
    <lineage>
        <taxon>Eukaryota</taxon>
        <taxon>Viridiplantae</taxon>
        <taxon>Streptophyta</taxon>
        <taxon>Embryophyta</taxon>
        <taxon>Tracheophyta</taxon>
        <taxon>Spermatophyta</taxon>
        <taxon>Magnoliopsida</taxon>
        <taxon>Liliopsida</taxon>
        <taxon>Poales</taxon>
        <taxon>Poaceae</taxon>
        <taxon>BOP clade</taxon>
        <taxon>Oryzoideae</taxon>
        <taxon>Oryzeae</taxon>
        <taxon>Oryzinae</taxon>
        <taxon>Oryza</taxon>
        <taxon>Oryza sativa</taxon>
    </lineage>
</organism>
<dbReference type="PANTHER" id="PTHR48458">
    <property type="entry name" value="SET DOMAIN-CONTAINING PROTEIN"/>
    <property type="match status" value="1"/>
</dbReference>